<dbReference type="InterPro" id="IPR045584">
    <property type="entry name" value="Pilin-like"/>
</dbReference>
<keyword evidence="4" id="KW-1185">Reference proteome</keyword>
<dbReference type="RefSeq" id="WP_145245684.1">
    <property type="nucleotide sequence ID" value="NZ_CP036278.1"/>
</dbReference>
<evidence type="ECO:0000313" key="4">
    <source>
        <dbReference type="Proteomes" id="UP000315750"/>
    </source>
</evidence>
<reference evidence="3 4" key="1">
    <citation type="submission" date="2019-02" db="EMBL/GenBank/DDBJ databases">
        <title>Deep-cultivation of Planctomycetes and their phenomic and genomic characterization uncovers novel biology.</title>
        <authorList>
            <person name="Wiegand S."/>
            <person name="Jogler M."/>
            <person name="Boedeker C."/>
            <person name="Pinto D."/>
            <person name="Vollmers J."/>
            <person name="Rivas-Marin E."/>
            <person name="Kohn T."/>
            <person name="Peeters S.H."/>
            <person name="Heuer A."/>
            <person name="Rast P."/>
            <person name="Oberbeckmann S."/>
            <person name="Bunk B."/>
            <person name="Jeske O."/>
            <person name="Meyerdierks A."/>
            <person name="Storesund J.E."/>
            <person name="Kallscheuer N."/>
            <person name="Luecker S."/>
            <person name="Lage O.M."/>
            <person name="Pohl T."/>
            <person name="Merkel B.J."/>
            <person name="Hornburger P."/>
            <person name="Mueller R.-W."/>
            <person name="Bruemmer F."/>
            <person name="Labrenz M."/>
            <person name="Spormann A.M."/>
            <person name="Op den Camp H."/>
            <person name="Overmann J."/>
            <person name="Amann R."/>
            <person name="Jetten M.S.M."/>
            <person name="Mascher T."/>
            <person name="Medema M.H."/>
            <person name="Devos D.P."/>
            <person name="Kaster A.-K."/>
            <person name="Ovreas L."/>
            <person name="Rohde M."/>
            <person name="Galperin M.Y."/>
            <person name="Jogler C."/>
        </authorList>
    </citation>
    <scope>NUCLEOTIDE SEQUENCE [LARGE SCALE GENOMIC DNA]</scope>
    <source>
        <strain evidence="3 4">Pan181</strain>
    </source>
</reference>
<accession>A0A518AJ45</accession>
<evidence type="ECO:0000313" key="3">
    <source>
        <dbReference type="EMBL" id="QDU54752.1"/>
    </source>
</evidence>
<dbReference type="NCBIfam" id="TIGR02532">
    <property type="entry name" value="IV_pilin_GFxxxE"/>
    <property type="match status" value="1"/>
</dbReference>
<dbReference type="Proteomes" id="UP000315750">
    <property type="component" value="Chromosome"/>
</dbReference>
<proteinExistence type="predicted"/>
<dbReference type="InterPro" id="IPR012902">
    <property type="entry name" value="N_methyl_site"/>
</dbReference>
<dbReference type="InterPro" id="IPR011453">
    <property type="entry name" value="DUF1559"/>
</dbReference>
<keyword evidence="1" id="KW-0472">Membrane</keyword>
<protein>
    <submittedName>
        <fullName evidence="3">Fimbrial protein</fullName>
    </submittedName>
</protein>
<name>A0A518AJ45_9BACT</name>
<dbReference type="Pfam" id="PF07596">
    <property type="entry name" value="SBP_bac_10"/>
    <property type="match status" value="1"/>
</dbReference>
<dbReference type="PANTHER" id="PTHR30093:SF2">
    <property type="entry name" value="TYPE II SECRETION SYSTEM PROTEIN H"/>
    <property type="match status" value="1"/>
</dbReference>
<dbReference type="KEGG" id="amuc:Pan181_09350"/>
<sequence length="317" mass="34458">MRSPRPPWNFKGFTLVELLVVIAIVGVLVALLLPAVQMAREASRRTTCLNNNRQIGVAILNYESAYGKFPPGKKWSGPRSDPNTYDFAWACIILNHLEEEAIYDKIDFDYRLVSDQNIQATSQVIPTFICPSAATLDEHRSPQGKIQALNGQPGEGLGCIDYLGISGPDKKKANPTTGEDYGPQRGILLGTKGLEKEDTLIEPPKLTTSRVTDGLSSTLMVIECSGRGADVNSSGEVKSLNGAWALGGNITHIKKGINDEVPPEVWEDERAFSDHPGGVTALAADGSVHFLTDEMEPKILRCYCSRDGGEVVEAFDQ</sequence>
<dbReference type="AlphaFoldDB" id="A0A518AJ45"/>
<gene>
    <name evidence="3" type="primary">pilE1_1</name>
    <name evidence="3" type="ORF">Pan181_09350</name>
</gene>
<feature type="transmembrane region" description="Helical" evidence="1">
    <location>
        <begin position="12"/>
        <end position="36"/>
    </location>
</feature>
<dbReference type="PROSITE" id="PS00409">
    <property type="entry name" value="PROKAR_NTER_METHYL"/>
    <property type="match status" value="1"/>
</dbReference>
<keyword evidence="1" id="KW-0812">Transmembrane</keyword>
<dbReference type="OrthoDB" id="255848at2"/>
<organism evidence="3 4">
    <name type="scientific">Aeoliella mucimassa</name>
    <dbReference type="NCBI Taxonomy" id="2527972"/>
    <lineage>
        <taxon>Bacteria</taxon>
        <taxon>Pseudomonadati</taxon>
        <taxon>Planctomycetota</taxon>
        <taxon>Planctomycetia</taxon>
        <taxon>Pirellulales</taxon>
        <taxon>Lacipirellulaceae</taxon>
        <taxon>Aeoliella</taxon>
    </lineage>
</organism>
<dbReference type="PANTHER" id="PTHR30093">
    <property type="entry name" value="GENERAL SECRETION PATHWAY PROTEIN G"/>
    <property type="match status" value="1"/>
</dbReference>
<dbReference type="SUPFAM" id="SSF54523">
    <property type="entry name" value="Pili subunits"/>
    <property type="match status" value="1"/>
</dbReference>
<evidence type="ECO:0000256" key="1">
    <source>
        <dbReference type="SAM" id="Phobius"/>
    </source>
</evidence>
<dbReference type="Gene3D" id="3.30.700.10">
    <property type="entry name" value="Glycoprotein, Type 4 Pilin"/>
    <property type="match status" value="1"/>
</dbReference>
<dbReference type="EMBL" id="CP036278">
    <property type="protein sequence ID" value="QDU54752.1"/>
    <property type="molecule type" value="Genomic_DNA"/>
</dbReference>
<dbReference type="Pfam" id="PF07963">
    <property type="entry name" value="N_methyl"/>
    <property type="match status" value="1"/>
</dbReference>
<keyword evidence="1" id="KW-1133">Transmembrane helix</keyword>
<feature type="domain" description="DUF1559" evidence="2">
    <location>
        <begin position="37"/>
        <end position="297"/>
    </location>
</feature>
<evidence type="ECO:0000259" key="2">
    <source>
        <dbReference type="Pfam" id="PF07596"/>
    </source>
</evidence>